<dbReference type="PIRSF" id="PIRSF006288">
    <property type="entry name" value="PII_uridyltransf"/>
    <property type="match status" value="1"/>
</dbReference>
<dbReference type="PANTHER" id="PTHR47320">
    <property type="entry name" value="BIFUNCTIONAL URIDYLYLTRANSFERASE/URIDYLYL-REMOVING ENZYME"/>
    <property type="match status" value="1"/>
</dbReference>
<evidence type="ECO:0000313" key="9">
    <source>
        <dbReference type="EMBL" id="VAW39274.1"/>
    </source>
</evidence>
<dbReference type="CDD" id="cd05401">
    <property type="entry name" value="NT_GlnE_GlnD_like"/>
    <property type="match status" value="1"/>
</dbReference>
<dbReference type="AlphaFoldDB" id="A0A3B0W6I4"/>
<keyword evidence="1 9" id="KW-0808">Transferase</keyword>
<keyword evidence="2 9" id="KW-0548">Nucleotidyltransferase</keyword>
<keyword evidence="4" id="KW-0378">Hydrolase</keyword>
<dbReference type="InterPro" id="IPR003607">
    <property type="entry name" value="HD/PDEase_dom"/>
</dbReference>
<name>A0A3B0W6I4_9ZZZZ</name>
<reference evidence="9" key="1">
    <citation type="submission" date="2018-06" db="EMBL/GenBank/DDBJ databases">
        <authorList>
            <person name="Zhirakovskaya E."/>
        </authorList>
    </citation>
    <scope>NUCLEOTIDE SEQUENCE</scope>
</reference>
<dbReference type="CDD" id="cd00077">
    <property type="entry name" value="HDc"/>
    <property type="match status" value="1"/>
</dbReference>
<dbReference type="SUPFAM" id="SSF81593">
    <property type="entry name" value="Nucleotidyltransferase substrate binding subunit/domain"/>
    <property type="match status" value="1"/>
</dbReference>
<keyword evidence="6" id="KW-0511">Multifunctional enzyme</keyword>
<dbReference type="Gene3D" id="3.30.460.10">
    <property type="entry name" value="Beta Polymerase, domain 2"/>
    <property type="match status" value="1"/>
</dbReference>
<dbReference type="SMART" id="SM00471">
    <property type="entry name" value="HDc"/>
    <property type="match status" value="1"/>
</dbReference>
<gene>
    <name evidence="9" type="ORF">MNBD_GAMMA01-1965</name>
</gene>
<dbReference type="Pfam" id="PF01966">
    <property type="entry name" value="HD"/>
    <property type="match status" value="1"/>
</dbReference>
<dbReference type="SUPFAM" id="SSF109604">
    <property type="entry name" value="HD-domain/PDEase-like"/>
    <property type="match status" value="1"/>
</dbReference>
<evidence type="ECO:0000259" key="8">
    <source>
        <dbReference type="PROSITE" id="PS51831"/>
    </source>
</evidence>
<feature type="domain" description="ACT" evidence="7">
    <location>
        <begin position="796"/>
        <end position="863"/>
    </location>
</feature>
<proteinExistence type="inferred from homology"/>
<dbReference type="HAMAP" id="MF_00277">
    <property type="entry name" value="PII_uridylyl_transf"/>
    <property type="match status" value="1"/>
</dbReference>
<dbReference type="Pfam" id="PF01909">
    <property type="entry name" value="NTP_transf_2"/>
    <property type="match status" value="1"/>
</dbReference>
<dbReference type="InterPro" id="IPR006674">
    <property type="entry name" value="HD_domain"/>
</dbReference>
<evidence type="ECO:0000256" key="2">
    <source>
        <dbReference type="ARBA" id="ARBA00022695"/>
    </source>
</evidence>
<protein>
    <submittedName>
        <fullName evidence="9">[Protein-PII] uridylyltransferase / [Protein-PII]-UMP uridylyl-removing enzyme</fullName>
        <ecNumber evidence="9">2.7.7.59</ecNumber>
    </submittedName>
</protein>
<dbReference type="Pfam" id="PF08335">
    <property type="entry name" value="GlnD_UR_UTase"/>
    <property type="match status" value="1"/>
</dbReference>
<sequence>MSTLAPPIYADSYLDVLGLHKPPREYIPFYKYLLKRADTKLADDFHAQAEVASLVRIRGWYVEQVIIQLWKLLINNDKLALVAVGGFGRGDLHPYSDVDLLIIRAKKSKKYDVQISQFIQALWDIGLDVGSSVRTVQECFVQARDNVTVATNLMEARFILGNFKAFKQMRKLTSTKNIWKSEDFFLAKWQEQKVRHKKFSDTTYNVEPNIKEGPGGLRDIQMVSWVVQRFFQVNSLHELVDAEFLTEHEYIRLKKGQHFLWKIRFALHIIAKRKEDRILFDYQLKLAKIFGFHDDGLKNLAVEQFMQIFYRNAMRLERLNARLLQLFDENILKENHPNLIRQLNNHFHIVNDFLEIRDVSLFQSKPTVWFELFLLTQKHPEIQGIRADTVRAMRHNINQINTEFRNNPKVKKQFIKILQQDNKVATVLNEINRLGILARYLPVFGKIVGRMQFDLFHIYTVDQHSLFTVRNLCRLRHSKTSVKKDQQLFKHIPKPYLLYIAALFHDIAKGREGHHADLGAVDAWDFCQQHNINHADSDLIVWLVKYHLIMSETAQKRDLGDAAVIKNFANTVGSLLKLRTLYLLTIADISATDPKLWNSFKQSLLYELYGKTKQYLTANYQDRSLASIKQSLTIQLLNLNIPKDLVSKQIDSFPQGLYSRLSHNKLLKIHGLIATTTPPLVTNLSSTGNSVEFLIHCHDFKGLFYIMVSIFEKYNFTVVDARINITKNNFALNTVHCLSNDSHHNNELICQELTTALKQEKFYNISIEKFTSQREKVFTILPNIKILKSNNQNSSLIEVICRNQHGLLPLVAKMLLSLDISINAAKLVTVGARAEFTYWLSIKQQPLNTKQLQTLKDKLLKIL</sequence>
<dbReference type="GO" id="GO:0016787">
    <property type="term" value="F:hydrolase activity"/>
    <property type="evidence" value="ECO:0007669"/>
    <property type="project" value="UniProtKB-KW"/>
</dbReference>
<dbReference type="EC" id="2.7.7.59" evidence="9"/>
<dbReference type="PROSITE" id="PS51671">
    <property type="entry name" value="ACT"/>
    <property type="match status" value="2"/>
</dbReference>
<dbReference type="InterPro" id="IPR002912">
    <property type="entry name" value="ACT_dom"/>
</dbReference>
<dbReference type="EMBL" id="UOEW01000223">
    <property type="protein sequence ID" value="VAW39274.1"/>
    <property type="molecule type" value="Genomic_DNA"/>
</dbReference>
<keyword evidence="3" id="KW-0677">Repeat</keyword>
<dbReference type="InterPro" id="IPR002934">
    <property type="entry name" value="Polymerase_NTP_transf_dom"/>
</dbReference>
<evidence type="ECO:0000256" key="3">
    <source>
        <dbReference type="ARBA" id="ARBA00022737"/>
    </source>
</evidence>
<dbReference type="NCBIfam" id="TIGR01693">
    <property type="entry name" value="UTase_glnD"/>
    <property type="match status" value="1"/>
</dbReference>
<evidence type="ECO:0000256" key="6">
    <source>
        <dbReference type="ARBA" id="ARBA00023268"/>
    </source>
</evidence>
<evidence type="ECO:0000256" key="4">
    <source>
        <dbReference type="ARBA" id="ARBA00022801"/>
    </source>
</evidence>
<evidence type="ECO:0000259" key="7">
    <source>
        <dbReference type="PROSITE" id="PS51671"/>
    </source>
</evidence>
<dbReference type="Gene3D" id="1.10.3090.10">
    <property type="entry name" value="cca-adding enzyme, domain 2"/>
    <property type="match status" value="1"/>
</dbReference>
<evidence type="ECO:0000256" key="5">
    <source>
        <dbReference type="ARBA" id="ARBA00022842"/>
    </source>
</evidence>
<dbReference type="PANTHER" id="PTHR47320:SF1">
    <property type="entry name" value="BIFUNCTIONAL URIDYLYLTRANSFERASE_URIDYLYL-REMOVING ENZYME"/>
    <property type="match status" value="1"/>
</dbReference>
<feature type="domain" description="ACT" evidence="7">
    <location>
        <begin position="692"/>
        <end position="772"/>
    </location>
</feature>
<dbReference type="SUPFAM" id="SSF81301">
    <property type="entry name" value="Nucleotidyltransferase"/>
    <property type="match status" value="1"/>
</dbReference>
<dbReference type="InterPro" id="IPR043519">
    <property type="entry name" value="NT_sf"/>
</dbReference>
<accession>A0A3B0W6I4</accession>
<dbReference type="GO" id="GO:0008773">
    <property type="term" value="F:[protein-PII] uridylyltransferase activity"/>
    <property type="evidence" value="ECO:0007669"/>
    <property type="project" value="UniProtKB-EC"/>
</dbReference>
<organism evidence="9">
    <name type="scientific">hydrothermal vent metagenome</name>
    <dbReference type="NCBI Taxonomy" id="652676"/>
    <lineage>
        <taxon>unclassified sequences</taxon>
        <taxon>metagenomes</taxon>
        <taxon>ecological metagenomes</taxon>
    </lineage>
</organism>
<dbReference type="InterPro" id="IPR010043">
    <property type="entry name" value="UTase/UR"/>
</dbReference>
<dbReference type="PROSITE" id="PS51831">
    <property type="entry name" value="HD"/>
    <property type="match status" value="1"/>
</dbReference>
<feature type="domain" description="HD" evidence="8">
    <location>
        <begin position="461"/>
        <end position="575"/>
    </location>
</feature>
<dbReference type="InterPro" id="IPR013546">
    <property type="entry name" value="PII_UdlTrfase/GS_AdlTrfase"/>
</dbReference>
<evidence type="ECO:0000256" key="1">
    <source>
        <dbReference type="ARBA" id="ARBA00022679"/>
    </source>
</evidence>
<keyword evidence="5" id="KW-0460">Magnesium</keyword>